<dbReference type="OrthoDB" id="9807115at2"/>
<comment type="subcellular location">
    <subcellularLocation>
        <location evidence="1">Cell membrane</location>
        <topology evidence="1">Multi-pass membrane protein</topology>
    </subcellularLocation>
</comment>
<keyword evidence="8 10" id="KW-0472">Membrane</keyword>
<evidence type="ECO:0000313" key="12">
    <source>
        <dbReference type="Proteomes" id="UP000198307"/>
    </source>
</evidence>
<evidence type="ECO:0000256" key="2">
    <source>
        <dbReference type="ARBA" id="ARBA00022448"/>
    </source>
</evidence>
<keyword evidence="12" id="KW-1185">Reference proteome</keyword>
<feature type="transmembrane region" description="Helical" evidence="10">
    <location>
        <begin position="6"/>
        <end position="27"/>
    </location>
</feature>
<evidence type="ECO:0000256" key="4">
    <source>
        <dbReference type="ARBA" id="ARBA00022519"/>
    </source>
</evidence>
<evidence type="ECO:0000256" key="6">
    <source>
        <dbReference type="ARBA" id="ARBA00022970"/>
    </source>
</evidence>
<feature type="transmembrane region" description="Helical" evidence="10">
    <location>
        <begin position="96"/>
        <end position="118"/>
    </location>
</feature>
<dbReference type="GO" id="GO:0005886">
    <property type="term" value="C:plasma membrane"/>
    <property type="evidence" value="ECO:0007669"/>
    <property type="project" value="UniProtKB-SubCell"/>
</dbReference>
<evidence type="ECO:0000256" key="9">
    <source>
        <dbReference type="ARBA" id="ARBA00037998"/>
    </source>
</evidence>
<evidence type="ECO:0000256" key="3">
    <source>
        <dbReference type="ARBA" id="ARBA00022475"/>
    </source>
</evidence>
<sequence length="288" mass="30238">MTLFAQFFLTGIVTGCFLILATIGFSFTRRVEGFLNIAHAELLGVSAFTTWALNKPLGWHILPSALVAIVLTAFVGLIIGRVVYDPIRKFGPSVMLITSVGVAYVIGGTVDALIGTGIRTLDIPLASSIRFLGLRITNYQLLVVVLAVVACASLALFLNKSRTGLAIRAISANPELAASRGIDVRKTSRATWLISSGMAGIAGVMLGVIATLSTDIAFHQILYILAVAILAGLGSLYAVILSGLIVGIAMDVSVFWIPAGYRPLIAFAVVILVLLVRPQGLAGSASSK</sequence>
<dbReference type="InterPro" id="IPR001851">
    <property type="entry name" value="ABC_transp_permease"/>
</dbReference>
<keyword evidence="2" id="KW-0813">Transport</keyword>
<dbReference type="RefSeq" id="WP_089343967.1">
    <property type="nucleotide sequence ID" value="NZ_CP067132.1"/>
</dbReference>
<dbReference type="PANTHER" id="PTHR11795:SF371">
    <property type="entry name" value="HIGH-AFFINITY BRANCHED-CHAIN AMINO ACID TRANSPORT SYSTEM PERMEASE PROTEIN LIVH"/>
    <property type="match status" value="1"/>
</dbReference>
<dbReference type="GO" id="GO:1903806">
    <property type="term" value="P:L-isoleucine import across plasma membrane"/>
    <property type="evidence" value="ECO:0007669"/>
    <property type="project" value="TreeGrafter"/>
</dbReference>
<dbReference type="PANTHER" id="PTHR11795">
    <property type="entry name" value="BRANCHED-CHAIN AMINO ACID TRANSPORT SYSTEM PERMEASE PROTEIN LIVH"/>
    <property type="match status" value="1"/>
</dbReference>
<feature type="transmembrane region" description="Helical" evidence="10">
    <location>
        <begin position="34"/>
        <end position="53"/>
    </location>
</feature>
<proteinExistence type="inferred from homology"/>
<keyword evidence="4" id="KW-0997">Cell inner membrane</keyword>
<dbReference type="GO" id="GO:0005304">
    <property type="term" value="F:L-valine transmembrane transporter activity"/>
    <property type="evidence" value="ECO:0007669"/>
    <property type="project" value="TreeGrafter"/>
</dbReference>
<dbReference type="Pfam" id="PF02653">
    <property type="entry name" value="BPD_transp_2"/>
    <property type="match status" value="1"/>
</dbReference>
<evidence type="ECO:0000256" key="7">
    <source>
        <dbReference type="ARBA" id="ARBA00022989"/>
    </source>
</evidence>
<keyword evidence="5 10" id="KW-0812">Transmembrane</keyword>
<protein>
    <submittedName>
        <fullName evidence="11">Neutral amino acid transport system permease protein</fullName>
    </submittedName>
</protein>
<dbReference type="EMBL" id="FZQB01000005">
    <property type="protein sequence ID" value="SNT73420.1"/>
    <property type="molecule type" value="Genomic_DNA"/>
</dbReference>
<dbReference type="Proteomes" id="UP000198307">
    <property type="component" value="Unassembled WGS sequence"/>
</dbReference>
<dbReference type="InterPro" id="IPR052157">
    <property type="entry name" value="BCAA_transport_permease"/>
</dbReference>
<keyword evidence="3" id="KW-1003">Cell membrane</keyword>
<dbReference type="AlphaFoldDB" id="A0A239PTC7"/>
<dbReference type="CDD" id="cd06582">
    <property type="entry name" value="TM_PBP1_LivH_like"/>
    <property type="match status" value="1"/>
</dbReference>
<accession>A0A239PTC7</accession>
<dbReference type="GO" id="GO:0042941">
    <property type="term" value="P:D-alanine transmembrane transport"/>
    <property type="evidence" value="ECO:0007669"/>
    <property type="project" value="TreeGrafter"/>
</dbReference>
<dbReference type="GO" id="GO:0015190">
    <property type="term" value="F:L-leucine transmembrane transporter activity"/>
    <property type="evidence" value="ECO:0007669"/>
    <property type="project" value="TreeGrafter"/>
</dbReference>
<evidence type="ECO:0000256" key="10">
    <source>
        <dbReference type="SAM" id="Phobius"/>
    </source>
</evidence>
<dbReference type="GO" id="GO:0015188">
    <property type="term" value="F:L-isoleucine transmembrane transporter activity"/>
    <property type="evidence" value="ECO:0007669"/>
    <property type="project" value="TreeGrafter"/>
</dbReference>
<evidence type="ECO:0000256" key="1">
    <source>
        <dbReference type="ARBA" id="ARBA00004651"/>
    </source>
</evidence>
<comment type="similarity">
    <text evidence="9">Belongs to the binding-protein-dependent transport system permease family. LivHM subfamily.</text>
</comment>
<feature type="transmembrane region" description="Helical" evidence="10">
    <location>
        <begin position="190"/>
        <end position="209"/>
    </location>
</feature>
<evidence type="ECO:0000256" key="5">
    <source>
        <dbReference type="ARBA" id="ARBA00022692"/>
    </source>
</evidence>
<dbReference type="GO" id="GO:0015808">
    <property type="term" value="P:L-alanine transport"/>
    <property type="evidence" value="ECO:0007669"/>
    <property type="project" value="TreeGrafter"/>
</dbReference>
<feature type="transmembrane region" description="Helical" evidence="10">
    <location>
        <begin position="59"/>
        <end position="84"/>
    </location>
</feature>
<keyword evidence="6" id="KW-0029">Amino-acid transport</keyword>
<reference evidence="11" key="1">
    <citation type="submission" date="2017-07" db="EMBL/GenBank/DDBJ databases">
        <authorList>
            <person name="Sun Z.S."/>
            <person name="Albrecht U."/>
            <person name="Echele G."/>
            <person name="Lee C.C."/>
        </authorList>
    </citation>
    <scope>NUCLEOTIDE SEQUENCE [LARGE SCALE GENOMIC DNA]</scope>
    <source>
        <strain evidence="11">DSM 14827</strain>
    </source>
</reference>
<organism evidence="11 12">
    <name type="scientific">Paracoccus seriniphilus</name>
    <dbReference type="NCBI Taxonomy" id="184748"/>
    <lineage>
        <taxon>Bacteria</taxon>
        <taxon>Pseudomonadati</taxon>
        <taxon>Pseudomonadota</taxon>
        <taxon>Alphaproteobacteria</taxon>
        <taxon>Rhodobacterales</taxon>
        <taxon>Paracoccaceae</taxon>
        <taxon>Paracoccus</taxon>
    </lineage>
</organism>
<evidence type="ECO:0000313" key="11">
    <source>
        <dbReference type="EMBL" id="SNT73420.1"/>
    </source>
</evidence>
<dbReference type="GO" id="GO:0015192">
    <property type="term" value="F:L-phenylalanine transmembrane transporter activity"/>
    <property type="evidence" value="ECO:0007669"/>
    <property type="project" value="TreeGrafter"/>
</dbReference>
<feature type="transmembrane region" description="Helical" evidence="10">
    <location>
        <begin position="221"/>
        <end position="247"/>
    </location>
</feature>
<keyword evidence="7 10" id="KW-1133">Transmembrane helix</keyword>
<feature type="transmembrane region" description="Helical" evidence="10">
    <location>
        <begin position="138"/>
        <end position="158"/>
    </location>
</feature>
<feature type="transmembrane region" description="Helical" evidence="10">
    <location>
        <begin position="259"/>
        <end position="276"/>
    </location>
</feature>
<gene>
    <name evidence="11" type="ORF">SAMN05444959_10518</name>
</gene>
<name>A0A239PTC7_9RHOB</name>
<evidence type="ECO:0000256" key="8">
    <source>
        <dbReference type="ARBA" id="ARBA00023136"/>
    </source>
</evidence>